<dbReference type="InterPro" id="IPR003439">
    <property type="entry name" value="ABC_transporter-like_ATP-bd"/>
</dbReference>
<sequence length="715" mass="80651">MPKKTKIKGCEDDDWKDPDAEDEITAGIKKLSTDENAANGTEGAGDKKKSKKKDKKSKLAKLKEELEKAAAVEEDEEEDVTSSKADKKDKTQSDTNDEDKEYYLSDDPGDEDSKSANKEESGAEAPKLSKKELKKIKKQMEFKKQLEEMEENGQFSLSQAMKTGKAAILDNVKDIKVENFSIAARGKELFVNAMLQISDGRRYGLVGPNGHGKTTLLKHIASRQLQIPSNIDVLYCEQDVVANETKAIDAVLQSDKIREKLLKEEKKLTEEIEKGDGNQDRLNEVYDELNAIGSDAAEGKARRMLAGLGFTAEMMERATKNLSGGWRMRVSLARALFLEPTLLMLDEPTNHLDLNAVIWLDNYLQQWKKTLLVVSHDQSFLDNVCTDIIHLDMQKLFYYKGNYANFKKMFIQKRKEQLKEYDKQEKKLKDMKASGKSTKQAEAKQKDLMSKKNKGNKSKQAAFAEDEKKTELMQKPKDYVVKFRFPNPAPLSPPILGLYSVWFGYKGQDNLFENVDFGIDMQSRIAIVGPNGVGKSTLLKLLTQELEPVKGECRKNHRLRLGIYNQHSADQLNLEESPVEYLRRLFDMNIQDCRKTLGKFGLPSHAHTILIRDLSGGQKARVALADLTCRAPDVLILDEPTNNLDIESIDALAEAIGFFEGGVVIVSHDERLIRDTNCQLWVVEDKTVNEIEGGFDDYRHELLEALGENIVAATK</sequence>
<comment type="subcellular location">
    <subcellularLocation>
        <location evidence="2">Cytoplasm</location>
    </subcellularLocation>
    <subcellularLocation>
        <location evidence="1">Nucleus envelope</location>
    </subcellularLocation>
    <subcellularLocation>
        <location evidence="3">Nucleus</location>
        <location evidence="3">Nucleoplasm</location>
    </subcellularLocation>
</comment>
<comment type="caution">
    <text evidence="14">The sequence shown here is derived from an EMBL/GenBank/DDBJ whole genome shotgun (WGS) entry which is preliminary data.</text>
</comment>
<evidence type="ECO:0000313" key="15">
    <source>
        <dbReference type="Proteomes" id="UP001347796"/>
    </source>
</evidence>
<dbReference type="InterPro" id="IPR017871">
    <property type="entry name" value="ABC_transporter-like_CS"/>
</dbReference>
<feature type="compositionally biased region" description="Basic and acidic residues" evidence="12">
    <location>
        <begin position="422"/>
        <end position="450"/>
    </location>
</feature>
<dbReference type="InterPro" id="IPR003593">
    <property type="entry name" value="AAA+_ATPase"/>
</dbReference>
<dbReference type="InterPro" id="IPR027417">
    <property type="entry name" value="P-loop_NTPase"/>
</dbReference>
<feature type="domain" description="ABC transporter" evidence="13">
    <location>
        <begin position="496"/>
        <end position="710"/>
    </location>
</feature>
<keyword evidence="15" id="KW-1185">Reference proteome</keyword>
<dbReference type="PROSITE" id="PS00211">
    <property type="entry name" value="ABC_TRANSPORTER_1"/>
    <property type="match status" value="2"/>
</dbReference>
<proteinExistence type="predicted"/>
<feature type="compositionally biased region" description="Basic and acidic residues" evidence="12">
    <location>
        <begin position="111"/>
        <end position="131"/>
    </location>
</feature>
<evidence type="ECO:0000256" key="7">
    <source>
        <dbReference type="ARBA" id="ARBA00022741"/>
    </source>
</evidence>
<dbReference type="InterPro" id="IPR050611">
    <property type="entry name" value="ABCF"/>
</dbReference>
<evidence type="ECO:0000256" key="11">
    <source>
        <dbReference type="ARBA" id="ARBA00073921"/>
    </source>
</evidence>
<dbReference type="GO" id="GO:0005524">
    <property type="term" value="F:ATP binding"/>
    <property type="evidence" value="ECO:0007669"/>
    <property type="project" value="UniProtKB-KW"/>
</dbReference>
<keyword evidence="10" id="KW-0539">Nucleus</keyword>
<evidence type="ECO:0000256" key="3">
    <source>
        <dbReference type="ARBA" id="ARBA00004642"/>
    </source>
</evidence>
<feature type="compositionally biased region" description="Basic residues" evidence="12">
    <location>
        <begin position="48"/>
        <end position="60"/>
    </location>
</feature>
<keyword evidence="5" id="KW-0597">Phosphoprotein</keyword>
<dbReference type="Proteomes" id="UP001347796">
    <property type="component" value="Unassembled WGS sequence"/>
</dbReference>
<evidence type="ECO:0000256" key="8">
    <source>
        <dbReference type="ARBA" id="ARBA00022840"/>
    </source>
</evidence>
<organism evidence="14 15">
    <name type="scientific">Patella caerulea</name>
    <name type="common">Rayed Mediterranean limpet</name>
    <dbReference type="NCBI Taxonomy" id="87958"/>
    <lineage>
        <taxon>Eukaryota</taxon>
        <taxon>Metazoa</taxon>
        <taxon>Spiralia</taxon>
        <taxon>Lophotrochozoa</taxon>
        <taxon>Mollusca</taxon>
        <taxon>Gastropoda</taxon>
        <taxon>Patellogastropoda</taxon>
        <taxon>Patelloidea</taxon>
        <taxon>Patellidae</taxon>
        <taxon>Patella</taxon>
    </lineage>
</organism>
<dbReference type="GO" id="GO:0016887">
    <property type="term" value="F:ATP hydrolysis activity"/>
    <property type="evidence" value="ECO:0007669"/>
    <property type="project" value="InterPro"/>
</dbReference>
<dbReference type="PANTHER" id="PTHR19211:SF14">
    <property type="entry name" value="ATP-BINDING CASSETTE SUB-FAMILY F MEMBER 1"/>
    <property type="match status" value="1"/>
</dbReference>
<dbReference type="CDD" id="cd03221">
    <property type="entry name" value="ABCF_EF-3"/>
    <property type="match status" value="2"/>
</dbReference>
<dbReference type="PANTHER" id="PTHR19211">
    <property type="entry name" value="ATP-BINDING TRANSPORT PROTEIN-RELATED"/>
    <property type="match status" value="1"/>
</dbReference>
<evidence type="ECO:0000256" key="10">
    <source>
        <dbReference type="ARBA" id="ARBA00023242"/>
    </source>
</evidence>
<evidence type="ECO:0000313" key="14">
    <source>
        <dbReference type="EMBL" id="KAK6195624.1"/>
    </source>
</evidence>
<dbReference type="FunFam" id="3.40.50.300:FF:000472">
    <property type="entry name" value="ATP-binding cassette, sub-family F (GCN20), member 1"/>
    <property type="match status" value="1"/>
</dbReference>
<evidence type="ECO:0000256" key="2">
    <source>
        <dbReference type="ARBA" id="ARBA00004496"/>
    </source>
</evidence>
<dbReference type="EMBL" id="JAZGQO010000001">
    <property type="protein sequence ID" value="KAK6195624.1"/>
    <property type="molecule type" value="Genomic_DNA"/>
</dbReference>
<reference evidence="14 15" key="1">
    <citation type="submission" date="2024-01" db="EMBL/GenBank/DDBJ databases">
        <title>The genome of the rayed Mediterranean limpet Patella caerulea (Linnaeus, 1758).</title>
        <authorList>
            <person name="Anh-Thu Weber A."/>
            <person name="Halstead-Nussloch G."/>
        </authorList>
    </citation>
    <scope>NUCLEOTIDE SEQUENCE [LARGE SCALE GENOMIC DNA]</scope>
    <source>
        <strain evidence="14">AATW-2023a</strain>
        <tissue evidence="14">Whole specimen</tissue>
    </source>
</reference>
<evidence type="ECO:0000259" key="13">
    <source>
        <dbReference type="PROSITE" id="PS50893"/>
    </source>
</evidence>
<feature type="compositionally biased region" description="Basic and acidic residues" evidence="12">
    <location>
        <begin position="61"/>
        <end position="71"/>
    </location>
</feature>
<name>A0AAN8KBP5_PATCE</name>
<accession>A0AAN8KBP5</accession>
<dbReference type="Gene3D" id="3.40.50.300">
    <property type="entry name" value="P-loop containing nucleotide triphosphate hydrolases"/>
    <property type="match status" value="3"/>
</dbReference>
<evidence type="ECO:0000256" key="4">
    <source>
        <dbReference type="ARBA" id="ARBA00022490"/>
    </source>
</evidence>
<dbReference type="SMART" id="SM00382">
    <property type="entry name" value="AAA"/>
    <property type="match status" value="2"/>
</dbReference>
<dbReference type="GO" id="GO:0005654">
    <property type="term" value="C:nucleoplasm"/>
    <property type="evidence" value="ECO:0007669"/>
    <property type="project" value="UniProtKB-SubCell"/>
</dbReference>
<evidence type="ECO:0000256" key="5">
    <source>
        <dbReference type="ARBA" id="ARBA00022553"/>
    </source>
</evidence>
<feature type="region of interest" description="Disordered" evidence="12">
    <location>
        <begin position="1"/>
        <end position="132"/>
    </location>
</feature>
<keyword evidence="6" id="KW-0677">Repeat</keyword>
<dbReference type="FunFam" id="3.40.50.300:FF:000471">
    <property type="entry name" value="ATP-binding cassette, sub-family F (GCN20), member 1"/>
    <property type="match status" value="1"/>
</dbReference>
<keyword evidence="7" id="KW-0547">Nucleotide-binding</keyword>
<evidence type="ECO:0000256" key="12">
    <source>
        <dbReference type="SAM" id="MobiDB-lite"/>
    </source>
</evidence>
<feature type="compositionally biased region" description="Acidic residues" evidence="12">
    <location>
        <begin position="11"/>
        <end position="24"/>
    </location>
</feature>
<dbReference type="PROSITE" id="PS50893">
    <property type="entry name" value="ABC_TRANSPORTER_2"/>
    <property type="match status" value="2"/>
</dbReference>
<feature type="domain" description="ABC transporter" evidence="13">
    <location>
        <begin position="175"/>
        <end position="418"/>
    </location>
</feature>
<evidence type="ECO:0000256" key="6">
    <source>
        <dbReference type="ARBA" id="ARBA00022737"/>
    </source>
</evidence>
<dbReference type="Pfam" id="PF00005">
    <property type="entry name" value="ABC_tran"/>
    <property type="match status" value="2"/>
</dbReference>
<keyword evidence="8" id="KW-0067">ATP-binding</keyword>
<dbReference type="AlphaFoldDB" id="A0AAN8KBP5"/>
<dbReference type="SUPFAM" id="SSF52540">
    <property type="entry name" value="P-loop containing nucleoside triphosphate hydrolases"/>
    <property type="match status" value="2"/>
</dbReference>
<feature type="region of interest" description="Disordered" evidence="12">
    <location>
        <begin position="422"/>
        <end position="469"/>
    </location>
</feature>
<protein>
    <recommendedName>
        <fullName evidence="11">ATP-binding cassette sub-family F member 1</fullName>
    </recommendedName>
</protein>
<evidence type="ECO:0000256" key="1">
    <source>
        <dbReference type="ARBA" id="ARBA00004259"/>
    </source>
</evidence>
<keyword evidence="9" id="KW-0010">Activator</keyword>
<dbReference type="GO" id="GO:0005737">
    <property type="term" value="C:cytoplasm"/>
    <property type="evidence" value="ECO:0007669"/>
    <property type="project" value="UniProtKB-SubCell"/>
</dbReference>
<keyword evidence="4" id="KW-0963">Cytoplasm</keyword>
<gene>
    <name evidence="14" type="ORF">SNE40_001012</name>
</gene>
<evidence type="ECO:0000256" key="9">
    <source>
        <dbReference type="ARBA" id="ARBA00023159"/>
    </source>
</evidence>
<dbReference type="GO" id="GO:0005635">
    <property type="term" value="C:nuclear envelope"/>
    <property type="evidence" value="ECO:0007669"/>
    <property type="project" value="UniProtKB-SubCell"/>
</dbReference>